<evidence type="ECO:0000313" key="4">
    <source>
        <dbReference type="Proteomes" id="UP000316714"/>
    </source>
</evidence>
<comment type="similarity">
    <text evidence="1">Belongs to the HesA/MoeB/ThiF family.</text>
</comment>
<dbReference type="InterPro" id="IPR000594">
    <property type="entry name" value="ThiF_NAD_FAD-bd"/>
</dbReference>
<dbReference type="GO" id="GO:0005829">
    <property type="term" value="C:cytosol"/>
    <property type="evidence" value="ECO:0007669"/>
    <property type="project" value="TreeGrafter"/>
</dbReference>
<dbReference type="GO" id="GO:0061605">
    <property type="term" value="F:molybdopterin-synthase adenylyltransferase activity"/>
    <property type="evidence" value="ECO:0007669"/>
    <property type="project" value="UniProtKB-EC"/>
</dbReference>
<organism evidence="3 4">
    <name type="scientific">Posidoniimonas corsicana</name>
    <dbReference type="NCBI Taxonomy" id="1938618"/>
    <lineage>
        <taxon>Bacteria</taxon>
        <taxon>Pseudomonadati</taxon>
        <taxon>Planctomycetota</taxon>
        <taxon>Planctomycetia</taxon>
        <taxon>Pirellulales</taxon>
        <taxon>Lacipirellulaceae</taxon>
        <taxon>Posidoniimonas</taxon>
    </lineage>
</organism>
<dbReference type="EMBL" id="SIHJ01000001">
    <property type="protein sequence ID" value="TWT37752.1"/>
    <property type="molecule type" value="Genomic_DNA"/>
</dbReference>
<dbReference type="OrthoDB" id="9804286at2"/>
<dbReference type="GO" id="GO:0008641">
    <property type="term" value="F:ubiquitin-like modifier activating enzyme activity"/>
    <property type="evidence" value="ECO:0007669"/>
    <property type="project" value="InterPro"/>
</dbReference>
<proteinExistence type="inferred from homology"/>
<dbReference type="Pfam" id="PF00899">
    <property type="entry name" value="ThiF"/>
    <property type="match status" value="1"/>
</dbReference>
<accession>A0A5C5VJ71</accession>
<keyword evidence="3" id="KW-0548">Nucleotidyltransferase</keyword>
<dbReference type="Proteomes" id="UP000316714">
    <property type="component" value="Unassembled WGS sequence"/>
</dbReference>
<keyword evidence="3" id="KW-0808">Transferase</keyword>
<protein>
    <submittedName>
        <fullName evidence="3">Molybdopterin-synthase adenylyltransferase</fullName>
        <ecNumber evidence="3">2.7.7.80</ecNumber>
    </submittedName>
</protein>
<dbReference type="SUPFAM" id="SSF69572">
    <property type="entry name" value="Activating enzymes of the ubiquitin-like proteins"/>
    <property type="match status" value="1"/>
</dbReference>
<dbReference type="InterPro" id="IPR045886">
    <property type="entry name" value="ThiF/MoeB/HesA"/>
</dbReference>
<dbReference type="AlphaFoldDB" id="A0A5C5VJ71"/>
<dbReference type="FunFam" id="3.40.50.720:FF:000080">
    <property type="entry name" value="Thiazole biosynthesis adenylyltransferase ThiF"/>
    <property type="match status" value="1"/>
</dbReference>
<gene>
    <name evidence="3" type="primary">moeB</name>
    <name evidence="3" type="ORF">KOR34_27150</name>
</gene>
<dbReference type="PANTHER" id="PTHR10953:SF102">
    <property type="entry name" value="ADENYLYLTRANSFERASE AND SULFURTRANSFERASE MOCS3"/>
    <property type="match status" value="1"/>
</dbReference>
<sequence>MPSPADRYAKQVRFAPIGEPGQRALRESSVLVVGCGALGSVIAETLVRSGVGRVRVVDRDFLDLSNLQRQTLYDEVDLASGLPKAVLAGRKLKRINSTVDVEAQVADVTHQNIAELAAGADAIVDGLDNFETRLLLNDYSVSTGVPWVYGGCIGAEGQVMAVLPGETACLTGLVPEPPAPGEAPTCDTAGVIGPAVNVVASLQAAEALKLLSGNRDAVNRQLISIDLWRNRVRMLDVAKLHADGTCPTCHAREFPWLSGERGSQAAVLCGRNAVQLRSALTRKVDLGALAESLRGVGEVTVNPFLLRLTLPDHELTLFQDGRCIVSGTEDEARARSLVAQHLGA</sequence>
<evidence type="ECO:0000259" key="2">
    <source>
        <dbReference type="Pfam" id="PF00899"/>
    </source>
</evidence>
<dbReference type="RefSeq" id="WP_146565063.1">
    <property type="nucleotide sequence ID" value="NZ_SIHJ01000001.1"/>
</dbReference>
<dbReference type="InterPro" id="IPR035985">
    <property type="entry name" value="Ubiquitin-activating_enz"/>
</dbReference>
<dbReference type="GO" id="GO:0004792">
    <property type="term" value="F:thiosulfate-cyanide sulfurtransferase activity"/>
    <property type="evidence" value="ECO:0007669"/>
    <property type="project" value="TreeGrafter"/>
</dbReference>
<name>A0A5C5VJ71_9BACT</name>
<feature type="domain" description="THIF-type NAD/FAD binding fold" evidence="2">
    <location>
        <begin position="8"/>
        <end position="242"/>
    </location>
</feature>
<evidence type="ECO:0000256" key="1">
    <source>
        <dbReference type="ARBA" id="ARBA00009919"/>
    </source>
</evidence>
<keyword evidence="4" id="KW-1185">Reference proteome</keyword>
<dbReference type="Gene3D" id="3.40.50.720">
    <property type="entry name" value="NAD(P)-binding Rossmann-like Domain"/>
    <property type="match status" value="1"/>
</dbReference>
<dbReference type="GO" id="GO:0008146">
    <property type="term" value="F:sulfotransferase activity"/>
    <property type="evidence" value="ECO:0007669"/>
    <property type="project" value="TreeGrafter"/>
</dbReference>
<reference evidence="3 4" key="1">
    <citation type="submission" date="2019-02" db="EMBL/GenBank/DDBJ databases">
        <title>Deep-cultivation of Planctomycetes and their phenomic and genomic characterization uncovers novel biology.</title>
        <authorList>
            <person name="Wiegand S."/>
            <person name="Jogler M."/>
            <person name="Boedeker C."/>
            <person name="Pinto D."/>
            <person name="Vollmers J."/>
            <person name="Rivas-Marin E."/>
            <person name="Kohn T."/>
            <person name="Peeters S.H."/>
            <person name="Heuer A."/>
            <person name="Rast P."/>
            <person name="Oberbeckmann S."/>
            <person name="Bunk B."/>
            <person name="Jeske O."/>
            <person name="Meyerdierks A."/>
            <person name="Storesund J.E."/>
            <person name="Kallscheuer N."/>
            <person name="Luecker S."/>
            <person name="Lage O.M."/>
            <person name="Pohl T."/>
            <person name="Merkel B.J."/>
            <person name="Hornburger P."/>
            <person name="Mueller R.-W."/>
            <person name="Bruemmer F."/>
            <person name="Labrenz M."/>
            <person name="Spormann A.M."/>
            <person name="Op Den Camp H."/>
            <person name="Overmann J."/>
            <person name="Amann R."/>
            <person name="Jetten M.S.M."/>
            <person name="Mascher T."/>
            <person name="Medema M.H."/>
            <person name="Devos D.P."/>
            <person name="Kaster A.-K."/>
            <person name="Ovreas L."/>
            <person name="Rohde M."/>
            <person name="Galperin M.Y."/>
            <person name="Jogler C."/>
        </authorList>
    </citation>
    <scope>NUCLEOTIDE SEQUENCE [LARGE SCALE GENOMIC DNA]</scope>
    <source>
        <strain evidence="3 4">KOR34</strain>
    </source>
</reference>
<dbReference type="CDD" id="cd00757">
    <property type="entry name" value="ThiF_MoeB_HesA_family"/>
    <property type="match status" value="1"/>
</dbReference>
<evidence type="ECO:0000313" key="3">
    <source>
        <dbReference type="EMBL" id="TWT37752.1"/>
    </source>
</evidence>
<dbReference type="EC" id="2.7.7.80" evidence="3"/>
<dbReference type="PANTHER" id="PTHR10953">
    <property type="entry name" value="UBIQUITIN-ACTIVATING ENZYME E1"/>
    <property type="match status" value="1"/>
</dbReference>
<comment type="caution">
    <text evidence="3">The sequence shown here is derived from an EMBL/GenBank/DDBJ whole genome shotgun (WGS) entry which is preliminary data.</text>
</comment>